<comment type="similarity">
    <text evidence="2 13">Belongs to the heat shock protein 70 family.</text>
</comment>
<dbReference type="GO" id="GO:0005788">
    <property type="term" value="C:endoplasmic reticulum lumen"/>
    <property type="evidence" value="ECO:0007669"/>
    <property type="project" value="UniProtKB-SubCell"/>
</dbReference>
<dbReference type="GO" id="GO:0140662">
    <property type="term" value="F:ATP-dependent protein folding chaperone"/>
    <property type="evidence" value="ECO:0007669"/>
    <property type="project" value="InterPro"/>
</dbReference>
<dbReference type="InterPro" id="IPR036691">
    <property type="entry name" value="Endo/exonu/phosph_ase_sf"/>
</dbReference>
<evidence type="ECO:0000256" key="5">
    <source>
        <dbReference type="ARBA" id="ARBA00022729"/>
    </source>
</evidence>
<keyword evidence="17" id="KW-1185">Reference proteome</keyword>
<dbReference type="InterPro" id="IPR018181">
    <property type="entry name" value="Heat_shock_70_CS"/>
</dbReference>
<evidence type="ECO:0000256" key="3">
    <source>
        <dbReference type="ARBA" id="ARBA00012554"/>
    </source>
</evidence>
<evidence type="ECO:0000313" key="18">
    <source>
        <dbReference type="WBParaSite" id="PSAMB.scaffold2218size24511.g16947.t1"/>
    </source>
</evidence>
<dbReference type="PRINTS" id="PR00301">
    <property type="entry name" value="HEATSHOCK70"/>
</dbReference>
<dbReference type="Pfam" id="PF14529">
    <property type="entry name" value="Exo_endo_phos_2"/>
    <property type="match status" value="1"/>
</dbReference>
<evidence type="ECO:0000259" key="16">
    <source>
        <dbReference type="Pfam" id="PF14529"/>
    </source>
</evidence>
<feature type="coiled-coil region" evidence="14">
    <location>
        <begin position="289"/>
        <end position="320"/>
    </location>
</feature>
<dbReference type="GO" id="GO:0005524">
    <property type="term" value="F:ATP binding"/>
    <property type="evidence" value="ECO:0007669"/>
    <property type="project" value="UniProtKB-KW"/>
</dbReference>
<dbReference type="SUPFAM" id="SSF56219">
    <property type="entry name" value="DNase I-like"/>
    <property type="match status" value="1"/>
</dbReference>
<dbReference type="GO" id="GO:0016787">
    <property type="term" value="F:hydrolase activity"/>
    <property type="evidence" value="ECO:0007669"/>
    <property type="project" value="UniProtKB-KW"/>
</dbReference>
<organism evidence="17 18">
    <name type="scientific">Plectus sambesii</name>
    <dbReference type="NCBI Taxonomy" id="2011161"/>
    <lineage>
        <taxon>Eukaryota</taxon>
        <taxon>Metazoa</taxon>
        <taxon>Ecdysozoa</taxon>
        <taxon>Nematoda</taxon>
        <taxon>Chromadorea</taxon>
        <taxon>Plectida</taxon>
        <taxon>Plectina</taxon>
        <taxon>Plectoidea</taxon>
        <taxon>Plectidae</taxon>
        <taxon>Plectus</taxon>
    </lineage>
</organism>
<evidence type="ECO:0000313" key="17">
    <source>
        <dbReference type="Proteomes" id="UP000887566"/>
    </source>
</evidence>
<dbReference type="PANTHER" id="PTHR19375">
    <property type="entry name" value="HEAT SHOCK PROTEIN 70KDA"/>
    <property type="match status" value="1"/>
</dbReference>
<keyword evidence="6 13" id="KW-0547">Nucleotide-binding</keyword>
<dbReference type="Gene3D" id="3.60.10.10">
    <property type="entry name" value="Endonuclease/exonuclease/phosphatase"/>
    <property type="match status" value="1"/>
</dbReference>
<proteinExistence type="inferred from homology"/>
<dbReference type="InterPro" id="IPR005135">
    <property type="entry name" value="Endo/exonuclease/phosphatase"/>
</dbReference>
<dbReference type="InterPro" id="IPR043129">
    <property type="entry name" value="ATPase_NBD"/>
</dbReference>
<dbReference type="Gene3D" id="3.30.420.40">
    <property type="match status" value="2"/>
</dbReference>
<feature type="domain" description="Endonuclease/exonuclease/phosphatase" evidence="16">
    <location>
        <begin position="514"/>
        <end position="631"/>
    </location>
</feature>
<evidence type="ECO:0000256" key="6">
    <source>
        <dbReference type="ARBA" id="ARBA00022741"/>
    </source>
</evidence>
<reference evidence="18" key="1">
    <citation type="submission" date="2022-11" db="UniProtKB">
        <authorList>
            <consortium name="WormBaseParasite"/>
        </authorList>
    </citation>
    <scope>IDENTIFICATION</scope>
</reference>
<evidence type="ECO:0000256" key="7">
    <source>
        <dbReference type="ARBA" id="ARBA00022801"/>
    </source>
</evidence>
<dbReference type="GO" id="GO:0034976">
    <property type="term" value="P:response to endoplasmic reticulum stress"/>
    <property type="evidence" value="ECO:0007669"/>
    <property type="project" value="UniProtKB-ARBA"/>
</dbReference>
<dbReference type="InterPro" id="IPR013126">
    <property type="entry name" value="Hsp_70_fam"/>
</dbReference>
<accession>A0A914VP86</accession>
<evidence type="ECO:0000256" key="13">
    <source>
        <dbReference type="RuleBase" id="RU003322"/>
    </source>
</evidence>
<evidence type="ECO:0000256" key="11">
    <source>
        <dbReference type="ARBA" id="ARBA00048056"/>
    </source>
</evidence>
<evidence type="ECO:0000256" key="2">
    <source>
        <dbReference type="ARBA" id="ARBA00007381"/>
    </source>
</evidence>
<dbReference type="EC" id="3.6.4.10" evidence="3"/>
<dbReference type="FunFam" id="3.90.640.10:FF:000153">
    <property type="entry name" value="Endoplasmic reticulum chaperone BiP"/>
    <property type="match status" value="1"/>
</dbReference>
<dbReference type="CDD" id="cd10241">
    <property type="entry name" value="ASKHA_NBD_HSP70_BiP"/>
    <property type="match status" value="1"/>
</dbReference>
<evidence type="ECO:0000256" key="9">
    <source>
        <dbReference type="ARBA" id="ARBA00022840"/>
    </source>
</evidence>
<evidence type="ECO:0000256" key="15">
    <source>
        <dbReference type="SAM" id="SignalP"/>
    </source>
</evidence>
<dbReference type="PROSITE" id="PS00297">
    <property type="entry name" value="HSP70_1"/>
    <property type="match status" value="1"/>
</dbReference>
<dbReference type="PROSITE" id="PS01036">
    <property type="entry name" value="HSP70_3"/>
    <property type="match status" value="1"/>
</dbReference>
<dbReference type="AlphaFoldDB" id="A0A914VP86"/>
<dbReference type="FunFam" id="3.30.420.40:FF:000720">
    <property type="entry name" value="Endoplasmic reticulum chaperone BiP"/>
    <property type="match status" value="1"/>
</dbReference>
<keyword evidence="5 15" id="KW-0732">Signal</keyword>
<dbReference type="Proteomes" id="UP000887566">
    <property type="component" value="Unplaced"/>
</dbReference>
<dbReference type="Pfam" id="PF00012">
    <property type="entry name" value="HSP70"/>
    <property type="match status" value="1"/>
</dbReference>
<evidence type="ECO:0000256" key="14">
    <source>
        <dbReference type="SAM" id="Coils"/>
    </source>
</evidence>
<keyword evidence="10" id="KW-0143">Chaperone</keyword>
<feature type="signal peptide" evidence="15">
    <location>
        <begin position="1"/>
        <end position="20"/>
    </location>
</feature>
<comment type="subcellular location">
    <subcellularLocation>
        <location evidence="1">Endoplasmic reticulum lumen</location>
    </subcellularLocation>
</comment>
<name>A0A914VP86_9BILA</name>
<evidence type="ECO:0000256" key="1">
    <source>
        <dbReference type="ARBA" id="ARBA00004319"/>
    </source>
</evidence>
<protein>
    <recommendedName>
        <fullName evidence="12">Endoplasmic reticulum chaperone BIP</fullName>
        <ecNumber evidence="3">3.6.4.10</ecNumber>
    </recommendedName>
    <alternativeName>
        <fullName evidence="4">Endoplasmic reticulum chaperone BiP</fullName>
    </alternativeName>
</protein>
<dbReference type="Gene3D" id="3.90.640.10">
    <property type="entry name" value="Actin, Chain A, domain 4"/>
    <property type="match status" value="1"/>
</dbReference>
<feature type="chain" id="PRO_5037573003" description="Endoplasmic reticulum chaperone BIP" evidence="15">
    <location>
        <begin position="21"/>
        <end position="639"/>
    </location>
</feature>
<evidence type="ECO:0000256" key="10">
    <source>
        <dbReference type="ARBA" id="ARBA00023186"/>
    </source>
</evidence>
<sequence>MLRKLIFALALTALLVGSWAEEEADREKEKKDEPIGINATIIGIDLGTTYSCVGVFKNGRVEIIANDQGMNITPSYVAFSGDTGERLIGDAAKNQLTMNPENTVFDAKRLIGRNFSDDTVQDDIKLWPFKVVDRDNKPYVQVKVGNKDKEFSPEEISAMVLGKMKEIAEAYLGESVSHAVVTVPAYFNDVQRQATRNAGIIAGLNVVRIINEPTAAAIAYGLDKKDGVRNVLVYSLGGGSCDVSMLTIDNGVFEVLATNGNTHLGGEDFDQRVMEYFIKVYKKKTGRDIRKINRKNNRAVQKLRREVEKAKRALSSQHQVRLEVESMFDGEDFFETLTRAKFEELNMDLFRSTMKPVQKVLEDSDLKKDKVHEIVLVGGSTRIPKVQELITEFFNGKEPSRGIDPDEAVAFGAAIQAGILSSKEARFAEFQAEVDKIKHIVIGIVEVKRRGSGRLNLPNDAVLLYAGHDNKTAEGVGFYVSSHLKSRIAGFNAISPRVAELLLYMDRQDRMLRLIQAYAPISTHSDTVYDAFLDDVSTLLARRQRGQRFSQTIIMGDFNAKVDMQQRNERTLGRFGFGVRNERGERLADFCNNNRLFVLNTLFRKSPQRKWTWRSPNGTTKNEIDYIISNDMRSVTDVS</sequence>
<dbReference type="InterPro" id="IPR042050">
    <property type="entry name" value="BIP_NBD"/>
</dbReference>
<keyword evidence="9 13" id="KW-0067">ATP-binding</keyword>
<evidence type="ECO:0000256" key="8">
    <source>
        <dbReference type="ARBA" id="ARBA00022824"/>
    </source>
</evidence>
<dbReference type="WBParaSite" id="PSAMB.scaffold2218size24511.g16947.t1">
    <property type="protein sequence ID" value="PSAMB.scaffold2218size24511.g16947.t1"/>
    <property type="gene ID" value="PSAMB.scaffold2218size24511.g16947"/>
</dbReference>
<evidence type="ECO:0000256" key="4">
    <source>
        <dbReference type="ARBA" id="ARBA00019933"/>
    </source>
</evidence>
<comment type="catalytic activity">
    <reaction evidence="11">
        <text>ATP + H2O = ADP + phosphate + H(+)</text>
        <dbReference type="Rhea" id="RHEA:13065"/>
        <dbReference type="ChEBI" id="CHEBI:15377"/>
        <dbReference type="ChEBI" id="CHEBI:15378"/>
        <dbReference type="ChEBI" id="CHEBI:30616"/>
        <dbReference type="ChEBI" id="CHEBI:43474"/>
        <dbReference type="ChEBI" id="CHEBI:456216"/>
        <dbReference type="EC" id="3.6.4.10"/>
    </reaction>
</comment>
<dbReference type="SUPFAM" id="SSF53067">
    <property type="entry name" value="Actin-like ATPase domain"/>
    <property type="match status" value="2"/>
</dbReference>
<keyword evidence="7" id="KW-0378">Hydrolase</keyword>
<keyword evidence="14" id="KW-0175">Coiled coil</keyword>
<dbReference type="FunFam" id="3.30.30.30:FF:000001">
    <property type="entry name" value="heat shock 70 kDa protein-like"/>
    <property type="match status" value="1"/>
</dbReference>
<evidence type="ECO:0000256" key="12">
    <source>
        <dbReference type="ARBA" id="ARBA00069311"/>
    </source>
</evidence>
<keyword evidence="8" id="KW-0256">Endoplasmic reticulum</keyword>